<dbReference type="PANTHER" id="PTHR35788">
    <property type="entry name" value="EXPORTED PROTEIN-RELATED"/>
    <property type="match status" value="1"/>
</dbReference>
<dbReference type="PANTHER" id="PTHR35788:SF1">
    <property type="entry name" value="EXPORTED PROTEIN"/>
    <property type="match status" value="1"/>
</dbReference>
<organism evidence="1 2">
    <name type="scientific">Thermobacillus composti (strain DSM 18247 / JCM 13945 / KWC4)</name>
    <dbReference type="NCBI Taxonomy" id="717605"/>
    <lineage>
        <taxon>Bacteria</taxon>
        <taxon>Bacillati</taxon>
        <taxon>Bacillota</taxon>
        <taxon>Bacilli</taxon>
        <taxon>Bacillales</taxon>
        <taxon>Paenibacillaceae</taxon>
        <taxon>Thermobacillus</taxon>
    </lineage>
</organism>
<proteinExistence type="predicted"/>
<gene>
    <name evidence="1" type="ordered locus">Theco_3324</name>
</gene>
<dbReference type="HOGENOM" id="CLU_011572_3_1_9"/>
<dbReference type="STRING" id="717605.Theco_3324"/>
<keyword evidence="2" id="KW-1185">Reference proteome</keyword>
<dbReference type="AlphaFoldDB" id="L0EJJ8"/>
<dbReference type="eggNOG" id="COG2720">
    <property type="taxonomic scope" value="Bacteria"/>
</dbReference>
<evidence type="ECO:0000313" key="2">
    <source>
        <dbReference type="Proteomes" id="UP000010795"/>
    </source>
</evidence>
<sequence length="308" mass="33786">MKWMMLAGLIALLSPDLPDGADGALTIRLPGETIRIHRGEFALPGTGFVDPARLDRLADGLAAKVDVPARNAKFAANGTIRPEQPGRKLDREAFESQFYAYFYGSGEADMEPPARQVPAKVDSALLAGLNEKVIGRYVTYYNPRNRNRSHNIELASAALDSTVVFPGETFSFNRTIGKRTVERGYRQAPVIVRGELSEGVGGGICQVSSTLFNAVDNAGLEIVERYAHSRHVAYVPPGRDATVSWYGPDFAFRNTLNQPVLIRAYAARGTMRVVLYSTESVRHHPRKVPGIQRGQIEEVRDALHPDAG</sequence>
<evidence type="ECO:0000313" key="1">
    <source>
        <dbReference type="EMBL" id="AGA59375.1"/>
    </source>
</evidence>
<dbReference type="EMBL" id="CP003255">
    <property type="protein sequence ID" value="AGA59375.1"/>
    <property type="molecule type" value="Genomic_DNA"/>
</dbReference>
<dbReference type="KEGG" id="tco:Theco_3324"/>
<dbReference type="InterPro" id="IPR007391">
    <property type="entry name" value="Vancomycin_resist_VanW"/>
</dbReference>
<protein>
    <submittedName>
        <fullName evidence="1">Putative vancomycin resistance protein</fullName>
    </submittedName>
</protein>
<name>L0EJJ8_THECK</name>
<dbReference type="Pfam" id="PF04294">
    <property type="entry name" value="VanW"/>
    <property type="match status" value="1"/>
</dbReference>
<dbReference type="RefSeq" id="WP_015256104.1">
    <property type="nucleotide sequence ID" value="NC_019897.1"/>
</dbReference>
<dbReference type="InterPro" id="IPR052913">
    <property type="entry name" value="Glycopeptide_resist_protein"/>
</dbReference>
<reference evidence="2" key="1">
    <citation type="submission" date="2012-01" db="EMBL/GenBank/DDBJ databases">
        <title>Complete sequence of chromosome of Thermobacillus composti KWC4.</title>
        <authorList>
            <person name="Lucas S."/>
            <person name="Han J."/>
            <person name="Lapidus A."/>
            <person name="Cheng J.-F."/>
            <person name="Goodwin L."/>
            <person name="Pitluck S."/>
            <person name="Peters L."/>
            <person name="Ovchinnikova G."/>
            <person name="Teshima H."/>
            <person name="Detter J.C."/>
            <person name="Han C."/>
            <person name="Tapia R."/>
            <person name="Land M."/>
            <person name="Hauser L."/>
            <person name="Kyrpides N."/>
            <person name="Ivanova N."/>
            <person name="Pagani I."/>
            <person name="Anderson I."/>
            <person name="Woyke T."/>
        </authorList>
    </citation>
    <scope>NUCLEOTIDE SEQUENCE [LARGE SCALE GENOMIC DNA]</scope>
    <source>
        <strain evidence="2">DSM 18247 / JCM 13945 / KWC4</strain>
    </source>
</reference>
<dbReference type="Proteomes" id="UP000010795">
    <property type="component" value="Chromosome"/>
</dbReference>
<accession>L0EJJ8</accession>